<evidence type="ECO:0000313" key="3">
    <source>
        <dbReference type="Proteomes" id="UP000292927"/>
    </source>
</evidence>
<sequence length="46" mass="5240">MRRLCGLVLFCIGFGMAVMLFLPIGFWSICIMLCLLMIGYNLFCQS</sequence>
<protein>
    <submittedName>
        <fullName evidence="2">Uncharacterized protein</fullName>
    </submittedName>
</protein>
<dbReference type="Proteomes" id="UP000292927">
    <property type="component" value="Unassembled WGS sequence"/>
</dbReference>
<gene>
    <name evidence="2" type="ORF">EV209_2625</name>
</gene>
<keyword evidence="1" id="KW-1133">Transmembrane helix</keyword>
<proteinExistence type="predicted"/>
<evidence type="ECO:0000256" key="1">
    <source>
        <dbReference type="SAM" id="Phobius"/>
    </source>
</evidence>
<dbReference type="EMBL" id="SGXF01000006">
    <property type="protein sequence ID" value="RZS92882.1"/>
    <property type="molecule type" value="Genomic_DNA"/>
</dbReference>
<keyword evidence="1" id="KW-0812">Transmembrane</keyword>
<reference evidence="2 3" key="1">
    <citation type="submission" date="2019-02" db="EMBL/GenBank/DDBJ databases">
        <title>Genomic Encyclopedia of Type Strains, Phase IV (KMG-IV): sequencing the most valuable type-strain genomes for metagenomic binning, comparative biology and taxonomic classification.</title>
        <authorList>
            <person name="Goeker M."/>
        </authorList>
    </citation>
    <scope>NUCLEOTIDE SEQUENCE [LARGE SCALE GENOMIC DNA]</scope>
    <source>
        <strain evidence="2 3">DSM 29486</strain>
    </source>
</reference>
<keyword evidence="3" id="KW-1185">Reference proteome</keyword>
<dbReference type="AlphaFoldDB" id="A0A4Q7P2J9"/>
<evidence type="ECO:0000313" key="2">
    <source>
        <dbReference type="EMBL" id="RZS92882.1"/>
    </source>
</evidence>
<dbReference type="RefSeq" id="WP_165388927.1">
    <property type="nucleotide sequence ID" value="NZ_SGXF01000006.1"/>
</dbReference>
<accession>A0A4Q7P2J9</accession>
<feature type="transmembrane region" description="Helical" evidence="1">
    <location>
        <begin position="7"/>
        <end position="40"/>
    </location>
</feature>
<name>A0A4Q7P2J9_9FIRM</name>
<organism evidence="2 3">
    <name type="scientific">Cuneatibacter caecimuris</name>
    <dbReference type="NCBI Taxonomy" id="1796618"/>
    <lineage>
        <taxon>Bacteria</taxon>
        <taxon>Bacillati</taxon>
        <taxon>Bacillota</taxon>
        <taxon>Clostridia</taxon>
        <taxon>Lachnospirales</taxon>
        <taxon>Lachnospiraceae</taxon>
        <taxon>Cuneatibacter</taxon>
    </lineage>
</organism>
<keyword evidence="1" id="KW-0472">Membrane</keyword>
<comment type="caution">
    <text evidence="2">The sequence shown here is derived from an EMBL/GenBank/DDBJ whole genome shotgun (WGS) entry which is preliminary data.</text>
</comment>